<sequence>MKHRQFVAVNNGKKWLVVPYAWIHGQRCYFSDEDAPVQAYKNDPEHTRRPTRSLKWVDVVPFLTFDEAVQMVITKNEERTQVEVLEEVREDEKMIRDGVEALQFNAERDRRPTLPIKNSDQLEKWDTYLSQGPEQVSYYHSLIRDYAVGIQGPRVLVTTFEKTFAKEFRMELCLPKSGSSRKYQSIRGNLAYTQFQQYFKQHHGLEENKIDKEIGANLFNIKRK</sequence>
<evidence type="ECO:0000313" key="1">
    <source>
        <dbReference type="EMBL" id="KAH0546232.1"/>
    </source>
</evidence>
<proteinExistence type="predicted"/>
<accession>A0AAV7I5X9</accession>
<dbReference type="AlphaFoldDB" id="A0AAV7I5X9"/>
<evidence type="ECO:0000313" key="2">
    <source>
        <dbReference type="Proteomes" id="UP000826195"/>
    </source>
</evidence>
<dbReference type="EMBL" id="JAHXZJ010002237">
    <property type="protein sequence ID" value="KAH0546232.1"/>
    <property type="molecule type" value="Genomic_DNA"/>
</dbReference>
<comment type="caution">
    <text evidence="1">The sequence shown here is derived from an EMBL/GenBank/DDBJ whole genome shotgun (WGS) entry which is preliminary data.</text>
</comment>
<reference evidence="1 2" key="1">
    <citation type="journal article" date="2021" name="J. Hered.">
        <title>A chromosome-level genome assembly of the parasitoid wasp, Cotesia glomerata (Hymenoptera: Braconidae).</title>
        <authorList>
            <person name="Pinto B.J."/>
            <person name="Weis J.J."/>
            <person name="Gamble T."/>
            <person name="Ode P.J."/>
            <person name="Paul R."/>
            <person name="Zaspel J.M."/>
        </authorList>
    </citation>
    <scope>NUCLEOTIDE SEQUENCE [LARGE SCALE GENOMIC DNA]</scope>
    <source>
        <strain evidence="1">CgM1</strain>
    </source>
</reference>
<name>A0AAV7I5X9_COTGL</name>
<organism evidence="1 2">
    <name type="scientific">Cotesia glomerata</name>
    <name type="common">Lepidopteran parasitic wasp</name>
    <name type="synonym">Apanteles glomeratus</name>
    <dbReference type="NCBI Taxonomy" id="32391"/>
    <lineage>
        <taxon>Eukaryota</taxon>
        <taxon>Metazoa</taxon>
        <taxon>Ecdysozoa</taxon>
        <taxon>Arthropoda</taxon>
        <taxon>Hexapoda</taxon>
        <taxon>Insecta</taxon>
        <taxon>Pterygota</taxon>
        <taxon>Neoptera</taxon>
        <taxon>Endopterygota</taxon>
        <taxon>Hymenoptera</taxon>
        <taxon>Apocrita</taxon>
        <taxon>Ichneumonoidea</taxon>
        <taxon>Braconidae</taxon>
        <taxon>Microgastrinae</taxon>
        <taxon>Cotesia</taxon>
    </lineage>
</organism>
<dbReference type="Proteomes" id="UP000826195">
    <property type="component" value="Unassembled WGS sequence"/>
</dbReference>
<protein>
    <submittedName>
        <fullName evidence="1">Uncharacterized protein</fullName>
    </submittedName>
</protein>
<gene>
    <name evidence="1" type="ORF">KQX54_007382</name>
</gene>
<keyword evidence="2" id="KW-1185">Reference proteome</keyword>